<dbReference type="AlphaFoldDB" id="D7E940"/>
<dbReference type="KEGG" id="mev:Metev_1106"/>
<dbReference type="Proteomes" id="UP000000391">
    <property type="component" value="Chromosome"/>
</dbReference>
<dbReference type="InterPro" id="IPR045864">
    <property type="entry name" value="aa-tRNA-synth_II/BPL/LPL"/>
</dbReference>
<proteinExistence type="predicted"/>
<keyword evidence="2" id="KW-1185">Reference proteome</keyword>
<reference evidence="1 2" key="1">
    <citation type="submission" date="2010-06" db="EMBL/GenBank/DDBJ databases">
        <title>Complete sequence chromosome of Methanohalobium evestigatum Z-7303.</title>
        <authorList>
            <consortium name="US DOE Joint Genome Institute"/>
            <person name="Lucas S."/>
            <person name="Copeland A."/>
            <person name="Lapidus A."/>
            <person name="Cheng J.-F."/>
            <person name="Bruce D."/>
            <person name="Goodwin L."/>
            <person name="Pitluck S."/>
            <person name="Saunders E."/>
            <person name="Detter J.C."/>
            <person name="Han C."/>
            <person name="Tapia R."/>
            <person name="Land M."/>
            <person name="Hauser L."/>
            <person name="Kyrpides N."/>
            <person name="Mikhailova N."/>
            <person name="Sieprawska-Lupa M."/>
            <person name="Whitman W.B."/>
            <person name="Anderson I."/>
            <person name="Woyke T."/>
        </authorList>
    </citation>
    <scope>NUCLEOTIDE SEQUENCE [LARGE SCALE GENOMIC DNA]</scope>
    <source>
        <strain evidence="2">ATCC BAA-1072 / DSM 3721 / NBRC 107634 / OCM 161 / Z-7303</strain>
    </source>
</reference>
<name>D7E940_METEZ</name>
<dbReference type="OrthoDB" id="70011at2157"/>
<evidence type="ECO:0000313" key="2">
    <source>
        <dbReference type="Proteomes" id="UP000000391"/>
    </source>
</evidence>
<accession>D7E940</accession>
<dbReference type="HOGENOM" id="CLU_113977_0_0_2"/>
<dbReference type="RefSeq" id="WP_013194555.1">
    <property type="nucleotide sequence ID" value="NC_014253.1"/>
</dbReference>
<dbReference type="EMBL" id="CP002069">
    <property type="protein sequence ID" value="ADI73988.1"/>
    <property type="molecule type" value="Genomic_DNA"/>
</dbReference>
<sequence length="184" mass="21307">MECIYLNNRNYDGSQISSLWAYNIAGVQDDSIIYFRGTCNVEIDHMIDLEDKRENEAIYSSDMIHFIIEHFDSTNLKLVYSRQRLFASIVSEILMDKGFNIKREGDDLFINNRKLSVSIASTSAVSQKIHFGINVIHDYYADLKSIGFEESKIEQLMCEIAESYVNELDDIEKDLRKSRPLDVI</sequence>
<dbReference type="Pfam" id="PF04017">
    <property type="entry name" value="DUF366"/>
    <property type="match status" value="1"/>
</dbReference>
<dbReference type="Gene3D" id="3.30.930.10">
    <property type="entry name" value="Bira Bifunctional Protein, Domain 2"/>
    <property type="match status" value="1"/>
</dbReference>
<dbReference type="STRING" id="644295.Metev_1106"/>
<protein>
    <recommendedName>
        <fullName evidence="3">DUF366 domain-containing protein</fullName>
    </recommendedName>
</protein>
<dbReference type="GeneID" id="9346738"/>
<evidence type="ECO:0008006" key="3">
    <source>
        <dbReference type="Google" id="ProtNLM"/>
    </source>
</evidence>
<evidence type="ECO:0000313" key="1">
    <source>
        <dbReference type="EMBL" id="ADI73988.1"/>
    </source>
</evidence>
<organism evidence="1 2">
    <name type="scientific">Methanohalobium evestigatum (strain ATCC BAA-1072 / DSM 3721 / NBRC 107634 / OCM 161 / Z-7303)</name>
    <dbReference type="NCBI Taxonomy" id="644295"/>
    <lineage>
        <taxon>Archaea</taxon>
        <taxon>Methanobacteriati</taxon>
        <taxon>Methanobacteriota</taxon>
        <taxon>Stenosarchaea group</taxon>
        <taxon>Methanomicrobia</taxon>
        <taxon>Methanosarcinales</taxon>
        <taxon>Methanosarcinaceae</taxon>
        <taxon>Methanohalobium</taxon>
    </lineage>
</organism>
<dbReference type="InterPro" id="IPR007162">
    <property type="entry name" value="DUF366"/>
</dbReference>
<dbReference type="SUPFAM" id="SSF55681">
    <property type="entry name" value="Class II aaRS and biotin synthetases"/>
    <property type="match status" value="1"/>
</dbReference>
<dbReference type="PIRSF" id="PIRSF006503">
    <property type="entry name" value="UCP006503"/>
    <property type="match status" value="1"/>
</dbReference>
<gene>
    <name evidence="1" type="ordered locus">Metev_1106</name>
</gene>